<organism evidence="3 4">
    <name type="scientific">Amazonocrinis nigriterrae CENA67</name>
    <dbReference type="NCBI Taxonomy" id="2794033"/>
    <lineage>
        <taxon>Bacteria</taxon>
        <taxon>Bacillati</taxon>
        <taxon>Cyanobacteriota</taxon>
        <taxon>Cyanophyceae</taxon>
        <taxon>Nostocales</taxon>
        <taxon>Nostocaceae</taxon>
        <taxon>Amazonocrinis</taxon>
        <taxon>Amazonocrinis nigriterrae</taxon>
    </lineage>
</organism>
<proteinExistence type="predicted"/>
<evidence type="ECO:0000256" key="2">
    <source>
        <dbReference type="SAM" id="Phobius"/>
    </source>
</evidence>
<keyword evidence="4" id="KW-1185">Reference proteome</keyword>
<dbReference type="EMBL" id="JAECZC010000007">
    <property type="protein sequence ID" value="MBH8561638.1"/>
    <property type="molecule type" value="Genomic_DNA"/>
</dbReference>
<reference evidence="3 4" key="1">
    <citation type="journal article" date="2021" name="Int. J. Syst. Evol. Microbiol.">
        <title>Amazonocrinis nigriterrae gen. nov., sp. nov., Atlanticothrix silvestris gen. nov., sp. nov. and Dendronalium phyllosphericum gen. nov., sp. nov., nostocacean cyanobacteria from Brazilian environments.</title>
        <authorList>
            <person name="Alvarenga D.O."/>
            <person name="Andreote A.P.D."/>
            <person name="Branco L.H.Z."/>
            <person name="Delbaje E."/>
            <person name="Cruz R.B."/>
            <person name="Varani A.M."/>
            <person name="Fiore M.F."/>
        </authorList>
    </citation>
    <scope>NUCLEOTIDE SEQUENCE [LARGE SCALE GENOMIC DNA]</scope>
    <source>
        <strain evidence="3 4">CENA67</strain>
    </source>
</reference>
<keyword evidence="2" id="KW-1133">Transmembrane helix</keyword>
<name>A0A8J7L6T6_9NOST</name>
<keyword evidence="2" id="KW-0472">Membrane</keyword>
<feature type="transmembrane region" description="Helical" evidence="2">
    <location>
        <begin position="29"/>
        <end position="50"/>
    </location>
</feature>
<comment type="caution">
    <text evidence="3">The sequence shown here is derived from an EMBL/GenBank/DDBJ whole genome shotgun (WGS) entry which is preliminary data.</text>
</comment>
<dbReference type="RefSeq" id="WP_198123644.1">
    <property type="nucleotide sequence ID" value="NZ_JAECZC010000007.1"/>
</dbReference>
<evidence type="ECO:0000256" key="1">
    <source>
        <dbReference type="SAM" id="Coils"/>
    </source>
</evidence>
<protein>
    <submittedName>
        <fullName evidence="3">Uncharacterized protein</fullName>
    </submittedName>
</protein>
<evidence type="ECO:0000313" key="3">
    <source>
        <dbReference type="EMBL" id="MBH8561638.1"/>
    </source>
</evidence>
<sequence length="165" mass="18878">MTQLIKMTSTYRIEVIATNSNPPQTTVSISLETFGIIITSLLGIISLFAAGAKIVTRFNGIGNDIKNLRKDLASHSTLIEEFKQLQKDFSSLDKSFSIHQQDFMNHKDAVLLGFNGAKERTEHKWERTKEELEKVNNDVNDLQRYLHEQSGFIVRQRISLDPERQ</sequence>
<keyword evidence="1" id="KW-0175">Coiled coil</keyword>
<dbReference type="AlphaFoldDB" id="A0A8J7L6T6"/>
<keyword evidence="2" id="KW-0812">Transmembrane</keyword>
<feature type="coiled-coil region" evidence="1">
    <location>
        <begin position="118"/>
        <end position="145"/>
    </location>
</feature>
<dbReference type="Proteomes" id="UP000632766">
    <property type="component" value="Unassembled WGS sequence"/>
</dbReference>
<accession>A0A8J7L6T6</accession>
<evidence type="ECO:0000313" key="4">
    <source>
        <dbReference type="Proteomes" id="UP000632766"/>
    </source>
</evidence>
<gene>
    <name evidence="3" type="ORF">I8748_05500</name>
</gene>